<dbReference type="InterPro" id="IPR017927">
    <property type="entry name" value="FAD-bd_FR_type"/>
</dbReference>
<accession>A0A4P6KFI3</accession>
<dbReference type="GO" id="GO:0016491">
    <property type="term" value="F:oxidoreductase activity"/>
    <property type="evidence" value="ECO:0007669"/>
    <property type="project" value="InterPro"/>
</dbReference>
<dbReference type="PROSITE" id="PS51384">
    <property type="entry name" value="FAD_FR"/>
    <property type="match status" value="1"/>
</dbReference>
<dbReference type="SUPFAM" id="SSF63380">
    <property type="entry name" value="Riboflavin synthase domain-like"/>
    <property type="match status" value="1"/>
</dbReference>
<evidence type="ECO:0000259" key="1">
    <source>
        <dbReference type="PROSITE" id="PS51384"/>
    </source>
</evidence>
<dbReference type="EMBL" id="CP035806">
    <property type="protein sequence ID" value="QBE49176.1"/>
    <property type="molecule type" value="Genomic_DNA"/>
</dbReference>
<dbReference type="Gene3D" id="3.40.50.80">
    <property type="entry name" value="Nucleotide-binding domain of ferredoxin-NADP reductase (FNR) module"/>
    <property type="match status" value="1"/>
</dbReference>
<dbReference type="PANTHER" id="PTHR30157">
    <property type="entry name" value="FERRIC REDUCTASE, NADPH-DEPENDENT"/>
    <property type="match status" value="1"/>
</dbReference>
<protein>
    <submittedName>
        <fullName evidence="2">Siderophore-interacting protein</fullName>
    </submittedName>
</protein>
<proteinExistence type="predicted"/>
<dbReference type="InterPro" id="IPR039261">
    <property type="entry name" value="FNR_nucleotide-bd"/>
</dbReference>
<organism evidence="2 3">
    <name type="scientific">Leucobacter triazinivorans</name>
    <dbReference type="NCBI Taxonomy" id="1784719"/>
    <lineage>
        <taxon>Bacteria</taxon>
        <taxon>Bacillati</taxon>
        <taxon>Actinomycetota</taxon>
        <taxon>Actinomycetes</taxon>
        <taxon>Micrococcales</taxon>
        <taxon>Microbacteriaceae</taxon>
        <taxon>Leucobacter</taxon>
    </lineage>
</organism>
<dbReference type="RefSeq" id="WP_130110306.1">
    <property type="nucleotide sequence ID" value="NZ_CP035806.1"/>
</dbReference>
<dbReference type="Pfam" id="PF08021">
    <property type="entry name" value="FAD_binding_9"/>
    <property type="match status" value="1"/>
</dbReference>
<dbReference type="InterPro" id="IPR007037">
    <property type="entry name" value="SIP_rossman_dom"/>
</dbReference>
<evidence type="ECO:0000313" key="2">
    <source>
        <dbReference type="EMBL" id="QBE49176.1"/>
    </source>
</evidence>
<dbReference type="OrthoDB" id="9814826at2"/>
<reference evidence="2 3" key="1">
    <citation type="submission" date="2019-02" db="EMBL/GenBank/DDBJ databases">
        <authorList>
            <person name="Sun L."/>
            <person name="Pan D."/>
            <person name="Wu X."/>
        </authorList>
    </citation>
    <scope>NUCLEOTIDE SEQUENCE [LARGE SCALE GENOMIC DNA]</scope>
    <source>
        <strain evidence="2 3">JW-1</strain>
    </source>
</reference>
<dbReference type="InterPro" id="IPR017938">
    <property type="entry name" value="Riboflavin_synthase-like_b-brl"/>
</dbReference>
<feature type="domain" description="FAD-binding FR-type" evidence="1">
    <location>
        <begin position="27"/>
        <end position="154"/>
    </location>
</feature>
<dbReference type="InterPro" id="IPR039374">
    <property type="entry name" value="SIP_fam"/>
</dbReference>
<dbReference type="CDD" id="cd06193">
    <property type="entry name" value="siderophore_interacting"/>
    <property type="match status" value="1"/>
</dbReference>
<name>A0A4P6KFI3_9MICO</name>
<gene>
    <name evidence="2" type="ORF">EVS81_10265</name>
</gene>
<sequence length="298" mass="33075">MTSTAKTHPIEGANRSGQTRVALLPTVGRRLLRVQRTERITPRYRRIVFVGADLGADFPVRRFAPTDHVKLFFPHPRTGELVLPMITERGWELPQDAGDPIFRDYTVRSFDAAARELAIDFVLHDHGVAGRWAGSAGPGDEIGQLGPRGNVLFPEDYPHYLAAGDETALPAIARFVEEAPRGSRVTAVIEVADLGEEQKLRAADGVELDLRWVHRDRARIGEGHLSALETAVRAAGLAPEERVFAFVAGEANALKPIRRFLRRELGYGKEQVDVDGYWKRGVVNLDHHADESEEPDSE</sequence>
<dbReference type="Pfam" id="PF04954">
    <property type="entry name" value="SIP"/>
    <property type="match status" value="1"/>
</dbReference>
<dbReference type="AlphaFoldDB" id="A0A4P6KFI3"/>
<dbReference type="Gene3D" id="2.40.30.10">
    <property type="entry name" value="Translation factors"/>
    <property type="match status" value="1"/>
</dbReference>
<dbReference type="InterPro" id="IPR013113">
    <property type="entry name" value="SIP_FAD-bd"/>
</dbReference>
<dbReference type="KEGG" id="ltr:EVS81_10265"/>
<dbReference type="Proteomes" id="UP000289260">
    <property type="component" value="Chromosome"/>
</dbReference>
<evidence type="ECO:0000313" key="3">
    <source>
        <dbReference type="Proteomes" id="UP000289260"/>
    </source>
</evidence>
<keyword evidence="3" id="KW-1185">Reference proteome</keyword>
<dbReference type="PANTHER" id="PTHR30157:SF0">
    <property type="entry name" value="NADPH-DEPENDENT FERRIC-CHELATE REDUCTASE"/>
    <property type="match status" value="1"/>
</dbReference>